<feature type="transmembrane region" description="Helical" evidence="6">
    <location>
        <begin position="409"/>
        <end position="428"/>
    </location>
</feature>
<feature type="transmembrane region" description="Helical" evidence="6">
    <location>
        <begin position="119"/>
        <end position="141"/>
    </location>
</feature>
<feature type="transmembrane region" description="Helical" evidence="6">
    <location>
        <begin position="153"/>
        <end position="172"/>
    </location>
</feature>
<sequence>MPGTGLWRTKTVEQSIADTDEPDTKLRRNLTAWDLTVFGVAVVIGAGIFTLTARTAGDLAGPSVALAFVLAAIACALAALCYAEFASTVPVAGSAYTFSYATFGEFIAWIIGWDLVLEFAVGAAAVGKGWSAYLQVVLGYIFGSDVKTTAEVFGLTVDWGALLLVVVLAWLLTMGTKLSSRVSLVITSIKVAIVLFVIFFGLSFVKSENYTPFIPDPATSGSTGSTGVDQSLFSALAGGESSAYGIFGLLAAASLVFFAFIGFDVVATTAEETRHPQRAVPRGILGSLAIVTVLYVGVSLVVVGMLPYQELSTGEDGASKTLATAFSANGVDWAANVISIGALAGLTTVVMVLLLGQIRVLFAMSRDGLLPRGLAKTGPHGTPARATLLVTIMVGVAATFFEAGQLEEMVNVGTLFAFILVSAGVMVLRKTRPDLPRGFRVPWVPVIPILAILACLWLMLNLTILTWLRFAGWMVLGVIVYFVYSRRNSLLGKRMKDDADNSVS</sequence>
<feature type="transmembrane region" description="Helical" evidence="6">
    <location>
        <begin position="383"/>
        <end position="403"/>
    </location>
</feature>
<reference evidence="7 8" key="1">
    <citation type="submission" date="2017-04" db="EMBL/GenBank/DDBJ databases">
        <authorList>
            <person name="Afonso C.L."/>
            <person name="Miller P.J."/>
            <person name="Scott M.A."/>
            <person name="Spackman E."/>
            <person name="Goraichik I."/>
            <person name="Dimitrov K.M."/>
            <person name="Suarez D.L."/>
            <person name="Swayne D.E."/>
        </authorList>
    </citation>
    <scope>NUCLEOTIDE SEQUENCE [LARGE SCALE GENOMIC DNA]</scope>
    <source>
        <strain evidence="7 8">DSM 43828</strain>
    </source>
</reference>
<dbReference type="GO" id="GO:0016020">
    <property type="term" value="C:membrane"/>
    <property type="evidence" value="ECO:0007669"/>
    <property type="project" value="UniProtKB-SubCell"/>
</dbReference>
<evidence type="ECO:0000256" key="1">
    <source>
        <dbReference type="ARBA" id="ARBA00004141"/>
    </source>
</evidence>
<evidence type="ECO:0000313" key="7">
    <source>
        <dbReference type="EMBL" id="SMC85648.1"/>
    </source>
</evidence>
<gene>
    <name evidence="7" type="ORF">SAMN05661093_02249</name>
</gene>
<keyword evidence="3 6" id="KW-0812">Transmembrane</keyword>
<dbReference type="Pfam" id="PF13520">
    <property type="entry name" value="AA_permease_2"/>
    <property type="match status" value="1"/>
</dbReference>
<evidence type="ECO:0000313" key="8">
    <source>
        <dbReference type="Proteomes" id="UP000192674"/>
    </source>
</evidence>
<feature type="transmembrane region" description="Helical" evidence="6">
    <location>
        <begin position="30"/>
        <end position="52"/>
    </location>
</feature>
<evidence type="ECO:0000256" key="2">
    <source>
        <dbReference type="ARBA" id="ARBA00022448"/>
    </source>
</evidence>
<evidence type="ECO:0000256" key="5">
    <source>
        <dbReference type="ARBA" id="ARBA00023136"/>
    </source>
</evidence>
<dbReference type="PIRSF" id="PIRSF006060">
    <property type="entry name" value="AA_transporter"/>
    <property type="match status" value="1"/>
</dbReference>
<accession>A0A1W2CLY1</accession>
<keyword evidence="5 6" id="KW-0472">Membrane</keyword>
<dbReference type="PANTHER" id="PTHR43243">
    <property type="entry name" value="INNER MEMBRANE TRANSPORTER YGJI-RELATED"/>
    <property type="match status" value="1"/>
</dbReference>
<dbReference type="PANTHER" id="PTHR43243:SF4">
    <property type="entry name" value="CATIONIC AMINO ACID TRANSPORTER 4"/>
    <property type="match status" value="1"/>
</dbReference>
<feature type="transmembrane region" description="Helical" evidence="6">
    <location>
        <begin position="64"/>
        <end position="85"/>
    </location>
</feature>
<dbReference type="EMBL" id="FWXV01000002">
    <property type="protein sequence ID" value="SMC85648.1"/>
    <property type="molecule type" value="Genomic_DNA"/>
</dbReference>
<dbReference type="Proteomes" id="UP000192674">
    <property type="component" value="Unassembled WGS sequence"/>
</dbReference>
<proteinExistence type="predicted"/>
<comment type="subcellular location">
    <subcellularLocation>
        <location evidence="1">Membrane</location>
        <topology evidence="1">Multi-pass membrane protein</topology>
    </subcellularLocation>
</comment>
<feature type="transmembrane region" description="Helical" evidence="6">
    <location>
        <begin position="243"/>
        <end position="263"/>
    </location>
</feature>
<evidence type="ECO:0000256" key="4">
    <source>
        <dbReference type="ARBA" id="ARBA00022989"/>
    </source>
</evidence>
<keyword evidence="8" id="KW-1185">Reference proteome</keyword>
<dbReference type="GO" id="GO:0015171">
    <property type="term" value="F:amino acid transmembrane transporter activity"/>
    <property type="evidence" value="ECO:0007669"/>
    <property type="project" value="TreeGrafter"/>
</dbReference>
<dbReference type="AlphaFoldDB" id="A0A1W2CLY1"/>
<keyword evidence="2" id="KW-0813">Transport</keyword>
<protein>
    <submittedName>
        <fullName evidence="7">Basic amino acid/polyamine antiporter, APA family</fullName>
    </submittedName>
</protein>
<feature type="transmembrane region" description="Helical" evidence="6">
    <location>
        <begin position="440"/>
        <end position="460"/>
    </location>
</feature>
<dbReference type="OrthoDB" id="9762947at2"/>
<feature type="transmembrane region" description="Helical" evidence="6">
    <location>
        <begin position="466"/>
        <end position="484"/>
    </location>
</feature>
<dbReference type="InterPro" id="IPR002293">
    <property type="entry name" value="AA/rel_permease1"/>
</dbReference>
<dbReference type="RefSeq" id="WP_033389708.1">
    <property type="nucleotide sequence ID" value="NZ_FWXV01000002.1"/>
</dbReference>
<feature type="transmembrane region" description="Helical" evidence="6">
    <location>
        <begin position="337"/>
        <end position="362"/>
    </location>
</feature>
<organism evidence="7 8">
    <name type="scientific">Kibdelosporangium aridum</name>
    <dbReference type="NCBI Taxonomy" id="2030"/>
    <lineage>
        <taxon>Bacteria</taxon>
        <taxon>Bacillati</taxon>
        <taxon>Actinomycetota</taxon>
        <taxon>Actinomycetes</taxon>
        <taxon>Pseudonocardiales</taxon>
        <taxon>Pseudonocardiaceae</taxon>
        <taxon>Kibdelosporangium</taxon>
    </lineage>
</organism>
<evidence type="ECO:0000256" key="3">
    <source>
        <dbReference type="ARBA" id="ARBA00022692"/>
    </source>
</evidence>
<keyword evidence="4 6" id="KW-1133">Transmembrane helix</keyword>
<evidence type="ECO:0000256" key="6">
    <source>
        <dbReference type="SAM" id="Phobius"/>
    </source>
</evidence>
<feature type="transmembrane region" description="Helical" evidence="6">
    <location>
        <begin position="284"/>
        <end position="306"/>
    </location>
</feature>
<feature type="transmembrane region" description="Helical" evidence="6">
    <location>
        <begin position="184"/>
        <end position="205"/>
    </location>
</feature>
<feature type="transmembrane region" description="Helical" evidence="6">
    <location>
        <begin position="91"/>
        <end position="112"/>
    </location>
</feature>
<name>A0A1W2CLY1_KIBAR</name>
<dbReference type="Gene3D" id="1.20.1740.10">
    <property type="entry name" value="Amino acid/polyamine transporter I"/>
    <property type="match status" value="1"/>
</dbReference>